<dbReference type="InterPro" id="IPR005478">
    <property type="entry name" value="Transketolase_bac-like"/>
</dbReference>
<keyword evidence="6" id="KW-0479">Metal-binding</keyword>
<evidence type="ECO:0000256" key="2">
    <source>
        <dbReference type="ARBA" id="ARBA00001964"/>
    </source>
</evidence>
<proteinExistence type="inferred from homology"/>
<keyword evidence="8" id="KW-0786">Thiamine pyrophosphate</keyword>
<dbReference type="InterPro" id="IPR009014">
    <property type="entry name" value="Transketo_C/PFOR_II"/>
</dbReference>
<dbReference type="EC" id="2.2.1.1" evidence="4 10"/>
<accession>A0ABP7WEX9</accession>
<dbReference type="Gene3D" id="3.40.50.920">
    <property type="match status" value="1"/>
</dbReference>
<protein>
    <recommendedName>
        <fullName evidence="4 10">Transketolase</fullName>
        <ecNumber evidence="4 10">2.2.1.1</ecNumber>
    </recommendedName>
</protein>
<dbReference type="InterPro" id="IPR033247">
    <property type="entry name" value="Transketolase_fam"/>
</dbReference>
<dbReference type="SUPFAM" id="SSF52518">
    <property type="entry name" value="Thiamin diphosphate-binding fold (THDP-binding)"/>
    <property type="match status" value="2"/>
</dbReference>
<gene>
    <name evidence="12" type="primary">tkt_2</name>
    <name evidence="12" type="ORF">GCM10022214_54920</name>
</gene>
<dbReference type="InterPro" id="IPR029061">
    <property type="entry name" value="THDP-binding"/>
</dbReference>
<dbReference type="Gene3D" id="3.40.50.970">
    <property type="match status" value="2"/>
</dbReference>
<dbReference type="Proteomes" id="UP001500683">
    <property type="component" value="Unassembled WGS sequence"/>
</dbReference>
<comment type="caution">
    <text evidence="12">The sequence shown here is derived from an EMBL/GenBank/DDBJ whole genome shotgun (WGS) entry which is preliminary data.</text>
</comment>
<keyword evidence="13" id="KW-1185">Reference proteome</keyword>
<feature type="domain" description="Transketolase-like pyrimidine-binding" evidence="11">
    <location>
        <begin position="353"/>
        <end position="524"/>
    </location>
</feature>
<evidence type="ECO:0000256" key="4">
    <source>
        <dbReference type="ARBA" id="ARBA00013152"/>
    </source>
</evidence>
<evidence type="ECO:0000313" key="12">
    <source>
        <dbReference type="EMBL" id="GAA4087621.1"/>
    </source>
</evidence>
<reference evidence="13" key="1">
    <citation type="journal article" date="2019" name="Int. J. Syst. Evol. Microbiol.">
        <title>The Global Catalogue of Microorganisms (GCM) 10K type strain sequencing project: providing services to taxonomists for standard genome sequencing and annotation.</title>
        <authorList>
            <consortium name="The Broad Institute Genomics Platform"/>
            <consortium name="The Broad Institute Genome Sequencing Center for Infectious Disease"/>
            <person name="Wu L."/>
            <person name="Ma J."/>
        </authorList>
    </citation>
    <scope>NUCLEOTIDE SEQUENCE [LARGE SCALE GENOMIC DNA]</scope>
    <source>
        <strain evidence="13">JCM 16702</strain>
    </source>
</reference>
<evidence type="ECO:0000256" key="7">
    <source>
        <dbReference type="ARBA" id="ARBA00022842"/>
    </source>
</evidence>
<dbReference type="SMART" id="SM00861">
    <property type="entry name" value="Transket_pyr"/>
    <property type="match status" value="1"/>
</dbReference>
<organism evidence="12 13">
    <name type="scientific">Actinomadura miaoliensis</name>
    <dbReference type="NCBI Taxonomy" id="430685"/>
    <lineage>
        <taxon>Bacteria</taxon>
        <taxon>Bacillati</taxon>
        <taxon>Actinomycetota</taxon>
        <taxon>Actinomycetes</taxon>
        <taxon>Streptosporangiales</taxon>
        <taxon>Thermomonosporaceae</taxon>
        <taxon>Actinomadura</taxon>
    </lineage>
</organism>
<comment type="cofactor">
    <cofactor evidence="1">
        <name>Mg(2+)</name>
        <dbReference type="ChEBI" id="CHEBI:18420"/>
    </cofactor>
</comment>
<evidence type="ECO:0000313" key="13">
    <source>
        <dbReference type="Proteomes" id="UP001500683"/>
    </source>
</evidence>
<dbReference type="CDD" id="cd07033">
    <property type="entry name" value="TPP_PYR_DXS_TK_like"/>
    <property type="match status" value="1"/>
</dbReference>
<dbReference type="EMBL" id="BAAAZG010000041">
    <property type="protein sequence ID" value="GAA4087621.1"/>
    <property type="molecule type" value="Genomic_DNA"/>
</dbReference>
<dbReference type="PANTHER" id="PTHR43522">
    <property type="entry name" value="TRANSKETOLASE"/>
    <property type="match status" value="1"/>
</dbReference>
<comment type="cofactor">
    <cofactor evidence="2">
        <name>thiamine diphosphate</name>
        <dbReference type="ChEBI" id="CHEBI:58937"/>
    </cofactor>
</comment>
<keyword evidence="5" id="KW-0808">Transferase</keyword>
<evidence type="ECO:0000256" key="8">
    <source>
        <dbReference type="ARBA" id="ARBA00023052"/>
    </source>
</evidence>
<dbReference type="SUPFAM" id="SSF52922">
    <property type="entry name" value="TK C-terminal domain-like"/>
    <property type="match status" value="1"/>
</dbReference>
<evidence type="ECO:0000256" key="5">
    <source>
        <dbReference type="ARBA" id="ARBA00022679"/>
    </source>
</evidence>
<comment type="similarity">
    <text evidence="3">Belongs to the transketolase family.</text>
</comment>
<evidence type="ECO:0000256" key="3">
    <source>
        <dbReference type="ARBA" id="ARBA00007131"/>
    </source>
</evidence>
<dbReference type="Pfam" id="PF22613">
    <property type="entry name" value="Transketolase_C_1"/>
    <property type="match status" value="1"/>
</dbReference>
<evidence type="ECO:0000259" key="11">
    <source>
        <dbReference type="SMART" id="SM00861"/>
    </source>
</evidence>
<evidence type="ECO:0000256" key="9">
    <source>
        <dbReference type="ARBA" id="ARBA00049473"/>
    </source>
</evidence>
<comment type="catalytic activity">
    <reaction evidence="9">
        <text>D-sedoheptulose 7-phosphate + D-glyceraldehyde 3-phosphate = aldehydo-D-ribose 5-phosphate + D-xylulose 5-phosphate</text>
        <dbReference type="Rhea" id="RHEA:10508"/>
        <dbReference type="ChEBI" id="CHEBI:57483"/>
        <dbReference type="ChEBI" id="CHEBI:57737"/>
        <dbReference type="ChEBI" id="CHEBI:58273"/>
        <dbReference type="ChEBI" id="CHEBI:59776"/>
        <dbReference type="EC" id="2.2.1.1"/>
    </reaction>
</comment>
<dbReference type="NCBIfam" id="TIGR00232">
    <property type="entry name" value="tktlase_bact"/>
    <property type="match status" value="1"/>
</dbReference>
<dbReference type="CDD" id="cd02012">
    <property type="entry name" value="TPP_TK"/>
    <property type="match status" value="1"/>
</dbReference>
<dbReference type="Pfam" id="PF02779">
    <property type="entry name" value="Transket_pyr"/>
    <property type="match status" value="1"/>
</dbReference>
<dbReference type="InterPro" id="IPR005474">
    <property type="entry name" value="Transketolase_N"/>
</dbReference>
<evidence type="ECO:0000256" key="10">
    <source>
        <dbReference type="NCBIfam" id="TIGR00232"/>
    </source>
</evidence>
<evidence type="ECO:0000256" key="1">
    <source>
        <dbReference type="ARBA" id="ARBA00001946"/>
    </source>
</evidence>
<dbReference type="RefSeq" id="WP_344953093.1">
    <property type="nucleotide sequence ID" value="NZ_BAAAZG010000041.1"/>
</dbReference>
<dbReference type="InterPro" id="IPR055152">
    <property type="entry name" value="Transketolase-like_C_2"/>
</dbReference>
<sequence>MTQDLDRAAVDVARVLALDVVEAKGNGHAGTAMALAPVAHVLFQEMVRHDPADPGWRGRDRFVLSAGHASLLLYIQLFLTGYGLTLDDLRRTRAFGSRTPGHPEYGHTAGVEMTTGPLGQGVATAVGMAMALRHERALLQAGAPFADRTVWCVAGDGDLQEGVSAEASSLAGTLGLGELVVVYDDNGISIDGPTSLSFTEDVPARYRAYGWHVQVVDDGDDLDALRAALAAARDERDRPSLVAVRTVIGGPAPTRGGTAAAHAGPFGADETAEVKRLLGMDPQVSFAVPEHVLDHTRAALERGARLRADWDKAHAAWRAAAPLDLVDLDERLATGTLPSGWADLLPAPGDGPQPTRKAGGAVLAALTEHLPEIWGGSADLSESTNVAFPGRRPFSAADPAGTTLHFGIREHAMAAILNGIALHGGFRPFGTTYLAFSDYLRPALRLAAMMRLPVTLAFTHDSVTVGEDGPTHQPVEQLWGLRGVPGLDVVRPADAAETVAAWRRVLERADRPVAFALGRHPAPALDHGGPDAADDLAADVARGGYVLADAPSPDVLIIATGSEVALAVEARDRLAADGIGARVVSMPCLEWFAEQDEAYRDAVLPPDVPARVSVEAGVAQGWWRYLGTHGEAVSVERFGLSGPGDRVLAELGVTVDAVVDAARRSIARARHGR</sequence>
<dbReference type="PANTHER" id="PTHR43522:SF2">
    <property type="entry name" value="TRANSKETOLASE 1-RELATED"/>
    <property type="match status" value="1"/>
</dbReference>
<evidence type="ECO:0000256" key="6">
    <source>
        <dbReference type="ARBA" id="ARBA00022723"/>
    </source>
</evidence>
<keyword evidence="7" id="KW-0460">Magnesium</keyword>
<dbReference type="InterPro" id="IPR005475">
    <property type="entry name" value="Transketolase-like_Pyr-bd"/>
</dbReference>
<name>A0ABP7WEX9_9ACTN</name>
<dbReference type="Pfam" id="PF00456">
    <property type="entry name" value="Transketolase_N"/>
    <property type="match status" value="1"/>
</dbReference>